<sequence length="359" mass="40548">MRIPTALAALFWLLLAPFGVQAAAPRTMVELQWEGRTRTGTVVLHDNVTGWFLERDGRLTTLPLAEVGDYRRLGPFRPFAAVELREQLAREFGTGFTVSATGHYLVVSSRGSGERYGRLFEELYRQFVVAFAARGFRMTEPEFPLVAVVLPDQASFHRYCSAEQVQPQPGLRGYYLPSSNRVALYDAEASGQSTAEGLDKTVIHEATHQVAFNTGIHSRIGVSPKWVVEGLATVFEQESVRRNDRVGPVMSRVNDERFRWFQQYRGHRPAKSLVALVQSDRLFTSQTLDAYSEAWALMFFLLETRPADAVKYLRTLAARDPLQDYSAEQRLRDFQSAFGPDLSLLEAHLLRFYDSASAE</sequence>
<protein>
    <submittedName>
        <fullName evidence="3">DUF1570 domain-containing protein</fullName>
    </submittedName>
</protein>
<organism evidence="3">
    <name type="scientific">Schlesneria paludicola</name>
    <dbReference type="NCBI Taxonomy" id="360056"/>
    <lineage>
        <taxon>Bacteria</taxon>
        <taxon>Pseudomonadati</taxon>
        <taxon>Planctomycetota</taxon>
        <taxon>Planctomycetia</taxon>
        <taxon>Planctomycetales</taxon>
        <taxon>Planctomycetaceae</taxon>
        <taxon>Schlesneria</taxon>
    </lineage>
</organism>
<gene>
    <name evidence="3" type="ORF">ENQ76_14705</name>
</gene>
<comment type="caution">
    <text evidence="3">The sequence shown here is derived from an EMBL/GenBank/DDBJ whole genome shotgun (WGS) entry which is preliminary data.</text>
</comment>
<reference evidence="3" key="1">
    <citation type="journal article" date="2020" name="mSystems">
        <title>Genome- and Community-Level Interaction Insights into Carbon Utilization and Element Cycling Functions of Hydrothermarchaeota in Hydrothermal Sediment.</title>
        <authorList>
            <person name="Zhou Z."/>
            <person name="Liu Y."/>
            <person name="Xu W."/>
            <person name="Pan J."/>
            <person name="Luo Z.H."/>
            <person name="Li M."/>
        </authorList>
    </citation>
    <scope>NUCLEOTIDE SEQUENCE [LARGE SCALE GENOMIC DNA]</scope>
    <source>
        <strain evidence="3">SpSt-339</strain>
    </source>
</reference>
<evidence type="ECO:0000256" key="1">
    <source>
        <dbReference type="SAM" id="SignalP"/>
    </source>
</evidence>
<evidence type="ECO:0000313" key="3">
    <source>
        <dbReference type="EMBL" id="HEN16708.1"/>
    </source>
</evidence>
<feature type="chain" id="PRO_5027594209" evidence="1">
    <location>
        <begin position="23"/>
        <end position="359"/>
    </location>
</feature>
<keyword evidence="1" id="KW-0732">Signal</keyword>
<accession>A0A7C2NX44</accession>
<evidence type="ECO:0000259" key="2">
    <source>
        <dbReference type="Pfam" id="PF07607"/>
    </source>
</evidence>
<feature type="signal peptide" evidence="1">
    <location>
        <begin position="1"/>
        <end position="22"/>
    </location>
</feature>
<dbReference type="InterPro" id="IPR011464">
    <property type="entry name" value="DUF1570"/>
</dbReference>
<proteinExistence type="predicted"/>
<dbReference type="EMBL" id="DSOK01000404">
    <property type="protein sequence ID" value="HEN16708.1"/>
    <property type="molecule type" value="Genomic_DNA"/>
</dbReference>
<feature type="domain" description="DUF1570" evidence="2">
    <location>
        <begin position="201"/>
        <end position="322"/>
    </location>
</feature>
<name>A0A7C2NX44_9PLAN</name>
<dbReference type="Pfam" id="PF07607">
    <property type="entry name" value="DUF1570"/>
    <property type="match status" value="1"/>
</dbReference>
<dbReference type="AlphaFoldDB" id="A0A7C2NX44"/>